<name>A0A915JGS5_ROMCU</name>
<protein>
    <submittedName>
        <fullName evidence="2">Uncharacterized protein</fullName>
    </submittedName>
</protein>
<dbReference type="Proteomes" id="UP000887565">
    <property type="component" value="Unplaced"/>
</dbReference>
<sequence>MREVDNPMGKQSARYAPGPVVKAKQPALDTDAMQAAAVLVVVPLPMQPVVAQPT</sequence>
<proteinExistence type="predicted"/>
<evidence type="ECO:0000313" key="1">
    <source>
        <dbReference type="Proteomes" id="UP000887565"/>
    </source>
</evidence>
<accession>A0A915JGS5</accession>
<dbReference type="AlphaFoldDB" id="A0A915JGS5"/>
<organism evidence="1 2">
    <name type="scientific">Romanomermis culicivorax</name>
    <name type="common">Nematode worm</name>
    <dbReference type="NCBI Taxonomy" id="13658"/>
    <lineage>
        <taxon>Eukaryota</taxon>
        <taxon>Metazoa</taxon>
        <taxon>Ecdysozoa</taxon>
        <taxon>Nematoda</taxon>
        <taxon>Enoplea</taxon>
        <taxon>Dorylaimia</taxon>
        <taxon>Mermithida</taxon>
        <taxon>Mermithoidea</taxon>
        <taxon>Mermithidae</taxon>
        <taxon>Romanomermis</taxon>
    </lineage>
</organism>
<dbReference type="WBParaSite" id="nRc.2.0.1.t25357-RA">
    <property type="protein sequence ID" value="nRc.2.0.1.t25357-RA"/>
    <property type="gene ID" value="nRc.2.0.1.g25357"/>
</dbReference>
<keyword evidence="1" id="KW-1185">Reference proteome</keyword>
<reference evidence="2" key="1">
    <citation type="submission" date="2022-11" db="UniProtKB">
        <authorList>
            <consortium name="WormBaseParasite"/>
        </authorList>
    </citation>
    <scope>IDENTIFICATION</scope>
</reference>
<evidence type="ECO:0000313" key="2">
    <source>
        <dbReference type="WBParaSite" id="nRc.2.0.1.t25357-RA"/>
    </source>
</evidence>